<accession>A0A291BB39</accession>
<dbReference type="PANTHER" id="PTHR34631">
    <property type="match status" value="1"/>
</dbReference>
<organism evidence="2 3">
    <name type="scientific">Candidatus Enterovibrio altilux</name>
    <dbReference type="NCBI Taxonomy" id="1927128"/>
    <lineage>
        <taxon>Bacteria</taxon>
        <taxon>Pseudomonadati</taxon>
        <taxon>Pseudomonadota</taxon>
        <taxon>Gammaproteobacteria</taxon>
        <taxon>Vibrionales</taxon>
        <taxon>Vibrionaceae</taxon>
        <taxon>Enterovibrio</taxon>
    </lineage>
</organism>
<keyword evidence="3" id="KW-1185">Reference proteome</keyword>
<feature type="domain" description="Transposase DDE" evidence="1">
    <location>
        <begin position="2"/>
        <end position="80"/>
    </location>
</feature>
<dbReference type="AlphaFoldDB" id="A0A291BB39"/>
<gene>
    <name evidence="2" type="ORF">BTN50_1804</name>
</gene>
<proteinExistence type="predicted"/>
<dbReference type="InterPro" id="IPR025668">
    <property type="entry name" value="Tnp_DDE_dom"/>
</dbReference>
<evidence type="ECO:0000313" key="3">
    <source>
        <dbReference type="Proteomes" id="UP000218160"/>
    </source>
</evidence>
<dbReference type="PANTHER" id="PTHR34631:SF3">
    <property type="entry name" value="ISSOD12 TRANSPOSASE TNPA_ISSOD12"/>
    <property type="match status" value="1"/>
</dbReference>
<reference evidence="3" key="1">
    <citation type="submission" date="2017-04" db="EMBL/GenBank/DDBJ databases">
        <title>Genome evolution of the luminous symbionts of deep sea anglerfish.</title>
        <authorList>
            <person name="Hendry T.A."/>
        </authorList>
    </citation>
    <scope>NUCLEOTIDE SEQUENCE [LARGE SCALE GENOMIC DNA]</scope>
</reference>
<dbReference type="Pfam" id="PF13737">
    <property type="entry name" value="DDE_Tnp_1_5"/>
    <property type="match status" value="1"/>
</dbReference>
<evidence type="ECO:0000313" key="2">
    <source>
        <dbReference type="EMBL" id="ATF10230.1"/>
    </source>
</evidence>
<dbReference type="Proteomes" id="UP000218160">
    <property type="component" value="Chromosome 2"/>
</dbReference>
<dbReference type="EMBL" id="CP020663">
    <property type="protein sequence ID" value="ATF10230.1"/>
    <property type="molecule type" value="Genomic_DNA"/>
</dbReference>
<name>A0A291BB39_9GAMM</name>
<protein>
    <submittedName>
        <fullName evidence="2">Mobile element protein</fullName>
    </submittedName>
</protein>
<dbReference type="KEGG" id="elux:BTN50_1804"/>
<sequence>MSNLAITIVLIVKCVFSMPWRGLQRLINSVFKLAQLPLSCPYYSCISKRATMMNVMFKTKTKGTIQHLAIDLTELKIYGENEWKVKKHGIDEKRQVWRKFHLGVDINTHEIVAAELNALNVTDGEVLPN</sequence>
<dbReference type="InterPro" id="IPR053172">
    <property type="entry name" value="Tn903_transposase"/>
</dbReference>
<evidence type="ECO:0000259" key="1">
    <source>
        <dbReference type="Pfam" id="PF13737"/>
    </source>
</evidence>